<dbReference type="PANTHER" id="PTHR48020">
    <property type="entry name" value="PROTON MYO-INOSITOL COTRANSPORTER"/>
    <property type="match status" value="1"/>
</dbReference>
<feature type="domain" description="Major facilitator superfamily (MFS) profile" evidence="17">
    <location>
        <begin position="12"/>
        <end position="516"/>
    </location>
</feature>
<evidence type="ECO:0000256" key="8">
    <source>
        <dbReference type="ARBA" id="ARBA00044637"/>
    </source>
</evidence>
<evidence type="ECO:0000256" key="11">
    <source>
        <dbReference type="ARBA" id="ARBA00044662"/>
    </source>
</evidence>
<dbReference type="GO" id="GO:0016020">
    <property type="term" value="C:membrane"/>
    <property type="evidence" value="ECO:0007669"/>
    <property type="project" value="UniProtKB-SubCell"/>
</dbReference>
<protein>
    <recommendedName>
        <fullName evidence="14">Hexose transporter 1</fullName>
    </recommendedName>
</protein>
<evidence type="ECO:0000256" key="1">
    <source>
        <dbReference type="ARBA" id="ARBA00004141"/>
    </source>
</evidence>
<dbReference type="PhylomeDB" id="A0A0G4GWH8"/>
<comment type="catalytic activity">
    <reaction evidence="10">
        <text>D-xylose(out) = D-xylose(in)</text>
        <dbReference type="Rhea" id="RHEA:78427"/>
        <dbReference type="ChEBI" id="CHEBI:53455"/>
    </reaction>
    <physiologicalReaction direction="left-to-right" evidence="10">
        <dbReference type="Rhea" id="RHEA:78428"/>
    </physiologicalReaction>
</comment>
<dbReference type="AlphaFoldDB" id="A0A0G4GWH8"/>
<feature type="transmembrane region" description="Helical" evidence="16">
    <location>
        <begin position="112"/>
        <end position="130"/>
    </location>
</feature>
<dbReference type="Proteomes" id="UP000041254">
    <property type="component" value="Unassembled WGS sequence"/>
</dbReference>
<dbReference type="PANTHER" id="PTHR48020:SF12">
    <property type="entry name" value="PROTON MYO-INOSITOL COTRANSPORTER"/>
    <property type="match status" value="1"/>
</dbReference>
<feature type="compositionally biased region" description="Basic and acidic residues" evidence="15">
    <location>
        <begin position="262"/>
        <end position="275"/>
    </location>
</feature>
<dbReference type="STRING" id="1169540.A0A0G4GWH8"/>
<dbReference type="InParanoid" id="A0A0G4GWH8"/>
<dbReference type="InterPro" id="IPR005828">
    <property type="entry name" value="MFS_sugar_transport-like"/>
</dbReference>
<evidence type="ECO:0000256" key="16">
    <source>
        <dbReference type="SAM" id="Phobius"/>
    </source>
</evidence>
<evidence type="ECO:0000259" key="17">
    <source>
        <dbReference type="PROSITE" id="PS50850"/>
    </source>
</evidence>
<evidence type="ECO:0000256" key="9">
    <source>
        <dbReference type="ARBA" id="ARBA00044648"/>
    </source>
</evidence>
<evidence type="ECO:0000313" key="18">
    <source>
        <dbReference type="EMBL" id="CEM35291.1"/>
    </source>
</evidence>
<dbReference type="VEuPathDB" id="CryptoDB:Vbra_18889"/>
<evidence type="ECO:0000256" key="6">
    <source>
        <dbReference type="ARBA" id="ARBA00022989"/>
    </source>
</evidence>
<evidence type="ECO:0000256" key="2">
    <source>
        <dbReference type="ARBA" id="ARBA00010992"/>
    </source>
</evidence>
<feature type="transmembrane region" description="Helical" evidence="16">
    <location>
        <begin position="7"/>
        <end position="34"/>
    </location>
</feature>
<dbReference type="Pfam" id="PF00083">
    <property type="entry name" value="Sugar_tr"/>
    <property type="match status" value="2"/>
</dbReference>
<feature type="transmembrane region" description="Helical" evidence="16">
    <location>
        <begin position="142"/>
        <end position="163"/>
    </location>
</feature>
<feature type="transmembrane region" description="Helical" evidence="16">
    <location>
        <begin position="423"/>
        <end position="449"/>
    </location>
</feature>
<evidence type="ECO:0000256" key="7">
    <source>
        <dbReference type="ARBA" id="ARBA00023136"/>
    </source>
</evidence>
<feature type="transmembrane region" description="Helical" evidence="16">
    <location>
        <begin position="169"/>
        <end position="191"/>
    </location>
</feature>
<evidence type="ECO:0000313" key="19">
    <source>
        <dbReference type="Proteomes" id="UP000041254"/>
    </source>
</evidence>
<keyword evidence="4" id="KW-0813">Transport</keyword>
<dbReference type="InterPro" id="IPR005829">
    <property type="entry name" value="Sugar_transporter_CS"/>
</dbReference>
<comment type="catalytic activity">
    <reaction evidence="8">
        <text>D-galactose(in) = D-galactose(out)</text>
        <dbReference type="Rhea" id="RHEA:34915"/>
        <dbReference type="ChEBI" id="CHEBI:4139"/>
    </reaction>
    <physiologicalReaction direction="right-to-left" evidence="8">
        <dbReference type="Rhea" id="RHEA:34917"/>
    </physiologicalReaction>
</comment>
<dbReference type="OrthoDB" id="330209at2759"/>
<evidence type="ECO:0000256" key="3">
    <source>
        <dbReference type="ARBA" id="ARBA00011738"/>
    </source>
</evidence>
<accession>A0A0G4GWH8</accession>
<dbReference type="InterPro" id="IPR050814">
    <property type="entry name" value="Myo-inositol_Transporter"/>
</dbReference>
<comment type="catalytic activity">
    <reaction evidence="13">
        <text>D-fructose(out) = D-fructose(in)</text>
        <dbReference type="Rhea" id="RHEA:60372"/>
        <dbReference type="ChEBI" id="CHEBI:37721"/>
    </reaction>
    <physiologicalReaction direction="left-to-right" evidence="13">
        <dbReference type="Rhea" id="RHEA:60373"/>
    </physiologicalReaction>
</comment>
<reference evidence="18 19" key="1">
    <citation type="submission" date="2014-11" db="EMBL/GenBank/DDBJ databases">
        <authorList>
            <person name="Zhu J."/>
            <person name="Qi W."/>
            <person name="Song R."/>
        </authorList>
    </citation>
    <scope>NUCLEOTIDE SEQUENCE [LARGE SCALE GENOMIC DNA]</scope>
</reference>
<evidence type="ECO:0000256" key="10">
    <source>
        <dbReference type="ARBA" id="ARBA00044656"/>
    </source>
</evidence>
<dbReference type="PRINTS" id="PR00171">
    <property type="entry name" value="SUGRTRNSPORT"/>
</dbReference>
<gene>
    <name evidence="18" type="ORF">Vbra_18889</name>
</gene>
<comment type="catalytic activity">
    <reaction evidence="12">
        <text>D-glucosamine(out) = D-glucosamine(in)</text>
        <dbReference type="Rhea" id="RHEA:78423"/>
        <dbReference type="ChEBI" id="CHEBI:58723"/>
    </reaction>
    <physiologicalReaction direction="left-to-right" evidence="12">
        <dbReference type="Rhea" id="RHEA:78424"/>
    </physiologicalReaction>
</comment>
<comment type="catalytic activity">
    <reaction evidence="9">
        <text>D-glucose(out) = D-glucose(in)</text>
        <dbReference type="Rhea" id="RHEA:60376"/>
        <dbReference type="ChEBI" id="CHEBI:4167"/>
    </reaction>
    <physiologicalReaction direction="left-to-right" evidence="9">
        <dbReference type="Rhea" id="RHEA:60377"/>
    </physiologicalReaction>
</comment>
<evidence type="ECO:0000256" key="15">
    <source>
        <dbReference type="SAM" id="MobiDB-lite"/>
    </source>
</evidence>
<feature type="transmembrane region" description="Helical" evidence="16">
    <location>
        <begin position="329"/>
        <end position="347"/>
    </location>
</feature>
<organism evidence="18 19">
    <name type="scientific">Vitrella brassicaformis (strain CCMP3155)</name>
    <dbReference type="NCBI Taxonomy" id="1169540"/>
    <lineage>
        <taxon>Eukaryota</taxon>
        <taxon>Sar</taxon>
        <taxon>Alveolata</taxon>
        <taxon>Colpodellida</taxon>
        <taxon>Vitrellaceae</taxon>
        <taxon>Vitrella</taxon>
    </lineage>
</organism>
<comment type="catalytic activity">
    <reaction evidence="11">
        <text>D-mannose(out) = D-mannose(in)</text>
        <dbReference type="Rhea" id="RHEA:78391"/>
        <dbReference type="ChEBI" id="CHEBI:4208"/>
    </reaction>
    <physiologicalReaction direction="left-to-right" evidence="11">
        <dbReference type="Rhea" id="RHEA:78392"/>
    </physiologicalReaction>
</comment>
<dbReference type="InterPro" id="IPR003663">
    <property type="entry name" value="Sugar/inositol_transpt"/>
</dbReference>
<keyword evidence="5 16" id="KW-0812">Transmembrane</keyword>
<feature type="transmembrane region" description="Helical" evidence="16">
    <location>
        <begin position="86"/>
        <end position="106"/>
    </location>
</feature>
<dbReference type="SUPFAM" id="SSF103473">
    <property type="entry name" value="MFS general substrate transporter"/>
    <property type="match status" value="1"/>
</dbReference>
<proteinExistence type="inferred from homology"/>
<dbReference type="GO" id="GO:0022857">
    <property type="term" value="F:transmembrane transporter activity"/>
    <property type="evidence" value="ECO:0007669"/>
    <property type="project" value="InterPro"/>
</dbReference>
<feature type="transmembrane region" description="Helical" evidence="16">
    <location>
        <begin position="461"/>
        <end position="481"/>
    </location>
</feature>
<dbReference type="PROSITE" id="PS50850">
    <property type="entry name" value="MFS"/>
    <property type="match status" value="1"/>
</dbReference>
<name>A0A0G4GWH8_VITBC</name>
<dbReference type="OMA" id="PYIASAC"/>
<evidence type="ECO:0000256" key="12">
    <source>
        <dbReference type="ARBA" id="ARBA00044668"/>
    </source>
</evidence>
<comment type="similarity">
    <text evidence="2">Belongs to the major facilitator superfamily. Sugar transporter (TC 2.A.1.1) family.</text>
</comment>
<feature type="transmembrane region" description="Helical" evidence="16">
    <location>
        <begin position="54"/>
        <end position="74"/>
    </location>
</feature>
<keyword evidence="6 16" id="KW-1133">Transmembrane helix</keyword>
<evidence type="ECO:0000256" key="4">
    <source>
        <dbReference type="ARBA" id="ARBA00022448"/>
    </source>
</evidence>
<feature type="transmembrane region" description="Helical" evidence="16">
    <location>
        <begin position="394"/>
        <end position="417"/>
    </location>
</feature>
<feature type="transmembrane region" description="Helical" evidence="16">
    <location>
        <begin position="367"/>
        <end position="387"/>
    </location>
</feature>
<evidence type="ECO:0000256" key="14">
    <source>
        <dbReference type="ARBA" id="ARBA00044780"/>
    </source>
</evidence>
<keyword evidence="7 16" id="KW-0472">Membrane</keyword>
<sequence length="573" mass="60975">MADNKPLLLYFVVGFTALTGLLLGYDLSVVAIILEPVRLEFNLCGGAFSCFEKQLMVALPAPGAVVGALFAGSLAKDMSRVVSMGISDGCIVIAAVLMAVAQRYWILLAGRFIVGVGVGIGMVTFSTYVAEIAPERERGQLVLCQEICQCLGVMCSFGVAAMLTDPAPYWRVLLGAVAIAGLLQAIGLILLPESPRWLVIQGRVDVAKETMLKLGAAQEDIDTQLHAMIREKRRAEALTRRGSLQSRMGTFDFSHVFPDPFEASKQHSPQQKEEQEQQQQQQPTEAAAVGEATPLTKGDQGDGQGEMDNVGAMLQVTLGRQLRRHRTELAIAVGCAAANNMTGAPAVLPYSTDVLMLAGVSARSSYIAGVGIGLVKTIGVFVTFLTVDQLGRKTLLIAGTAGMLMCHLLFASAFAMAGAWSSAAAVSVVAMLLYMFFWNLCWAGLMYVVASEVLPSHLRGFGMGIVVVAFWALAFCTGATFETLFNTLSIAGTFLLFGGFTFLVLLFTIVSVPETSGKSLEQIAAGFHKSRQDKKRAAPPTRQTGGNECSAVAAAGVAEPTRVVQRGVSAEVR</sequence>
<dbReference type="PROSITE" id="PS00217">
    <property type="entry name" value="SUGAR_TRANSPORT_2"/>
    <property type="match status" value="1"/>
</dbReference>
<dbReference type="EMBL" id="CDMY01000850">
    <property type="protein sequence ID" value="CEM35291.1"/>
    <property type="molecule type" value="Genomic_DNA"/>
</dbReference>
<evidence type="ECO:0000256" key="13">
    <source>
        <dbReference type="ARBA" id="ARBA00044710"/>
    </source>
</evidence>
<feature type="region of interest" description="Disordered" evidence="15">
    <location>
        <begin position="258"/>
        <end position="307"/>
    </location>
</feature>
<dbReference type="InterPro" id="IPR020846">
    <property type="entry name" value="MFS_dom"/>
</dbReference>
<dbReference type="InterPro" id="IPR036259">
    <property type="entry name" value="MFS_trans_sf"/>
</dbReference>
<dbReference type="PROSITE" id="PS00216">
    <property type="entry name" value="SUGAR_TRANSPORT_1"/>
    <property type="match status" value="1"/>
</dbReference>
<comment type="subunit">
    <text evidence="3">Homodimer.</text>
</comment>
<dbReference type="Gene3D" id="1.20.1250.20">
    <property type="entry name" value="MFS general substrate transporter like domains"/>
    <property type="match status" value="2"/>
</dbReference>
<evidence type="ECO:0000256" key="5">
    <source>
        <dbReference type="ARBA" id="ARBA00022692"/>
    </source>
</evidence>
<keyword evidence="19" id="KW-1185">Reference proteome</keyword>
<feature type="transmembrane region" description="Helical" evidence="16">
    <location>
        <begin position="487"/>
        <end position="510"/>
    </location>
</feature>
<comment type="subcellular location">
    <subcellularLocation>
        <location evidence="1">Membrane</location>
        <topology evidence="1">Multi-pass membrane protein</topology>
    </subcellularLocation>
</comment>